<dbReference type="GO" id="GO:0000160">
    <property type="term" value="P:phosphorelay signal transduction system"/>
    <property type="evidence" value="ECO:0007669"/>
    <property type="project" value="UniProtKB-KW"/>
</dbReference>
<dbReference type="Proteomes" id="UP000503447">
    <property type="component" value="Chromosome"/>
</dbReference>
<evidence type="ECO:0000313" key="10">
    <source>
        <dbReference type="Proteomes" id="UP000503447"/>
    </source>
</evidence>
<dbReference type="SMART" id="SM00387">
    <property type="entry name" value="HATPase_c"/>
    <property type="match status" value="1"/>
</dbReference>
<dbReference type="PANTHER" id="PTHR43065:SF46">
    <property type="entry name" value="C4-DICARBOXYLATE TRANSPORT SENSOR PROTEIN DCTB"/>
    <property type="match status" value="1"/>
</dbReference>
<organism evidence="9 10">
    <name type="scientific">Frigoriglobus tundricola</name>
    <dbReference type="NCBI Taxonomy" id="2774151"/>
    <lineage>
        <taxon>Bacteria</taxon>
        <taxon>Pseudomonadati</taxon>
        <taxon>Planctomycetota</taxon>
        <taxon>Planctomycetia</taxon>
        <taxon>Gemmatales</taxon>
        <taxon>Gemmataceae</taxon>
        <taxon>Frigoriglobus</taxon>
    </lineage>
</organism>
<dbReference type="AlphaFoldDB" id="A0A6M5YR47"/>
<dbReference type="RefSeq" id="WP_171471579.1">
    <property type="nucleotide sequence ID" value="NZ_CP053452.2"/>
</dbReference>
<proteinExistence type="predicted"/>
<dbReference type="PROSITE" id="PS50109">
    <property type="entry name" value="HIS_KIN"/>
    <property type="match status" value="1"/>
</dbReference>
<keyword evidence="6" id="KW-0067">ATP-binding</keyword>
<dbReference type="InterPro" id="IPR004358">
    <property type="entry name" value="Sig_transdc_His_kin-like_C"/>
</dbReference>
<dbReference type="PANTHER" id="PTHR43065">
    <property type="entry name" value="SENSOR HISTIDINE KINASE"/>
    <property type="match status" value="1"/>
</dbReference>
<feature type="domain" description="Histidine kinase" evidence="8">
    <location>
        <begin position="1"/>
        <end position="95"/>
    </location>
</feature>
<keyword evidence="10" id="KW-1185">Reference proteome</keyword>
<dbReference type="GO" id="GO:0004673">
    <property type="term" value="F:protein histidine kinase activity"/>
    <property type="evidence" value="ECO:0007669"/>
    <property type="project" value="UniProtKB-EC"/>
</dbReference>
<comment type="catalytic activity">
    <reaction evidence="1">
        <text>ATP + protein L-histidine = ADP + protein N-phospho-L-histidine.</text>
        <dbReference type="EC" id="2.7.13.3"/>
    </reaction>
</comment>
<evidence type="ECO:0000256" key="5">
    <source>
        <dbReference type="ARBA" id="ARBA00022777"/>
    </source>
</evidence>
<gene>
    <name evidence="9" type="ORF">FTUN_3454</name>
</gene>
<evidence type="ECO:0000259" key="8">
    <source>
        <dbReference type="PROSITE" id="PS50109"/>
    </source>
</evidence>
<accession>A0A6M5YR47</accession>
<evidence type="ECO:0000256" key="3">
    <source>
        <dbReference type="ARBA" id="ARBA00022679"/>
    </source>
</evidence>
<sequence>MRATTAVIEPGRAGWPRDRPPGRYVAVTVADTGCGMPEEVRAKMFELFFTTKGERGTGLGLAMVHEAVTAAGGHIEVESEVGWGTQVRVYWPPLTDGKAK</sequence>
<name>A0A6M5YR47_9BACT</name>
<keyword evidence="3" id="KW-0808">Transferase</keyword>
<dbReference type="EC" id="2.7.13.3" evidence="2"/>
<evidence type="ECO:0000256" key="7">
    <source>
        <dbReference type="ARBA" id="ARBA00023012"/>
    </source>
</evidence>
<protein>
    <recommendedName>
        <fullName evidence="2">histidine kinase</fullName>
        <ecNumber evidence="2">2.7.13.3</ecNumber>
    </recommendedName>
</protein>
<dbReference type="KEGG" id="ftj:FTUN_3454"/>
<keyword evidence="5" id="KW-0418">Kinase</keyword>
<dbReference type="EMBL" id="CP053452">
    <property type="protein sequence ID" value="QJW95900.1"/>
    <property type="molecule type" value="Genomic_DNA"/>
</dbReference>
<evidence type="ECO:0000256" key="6">
    <source>
        <dbReference type="ARBA" id="ARBA00022840"/>
    </source>
</evidence>
<dbReference type="PRINTS" id="PR00344">
    <property type="entry name" value="BCTRLSENSOR"/>
</dbReference>
<dbReference type="InterPro" id="IPR036890">
    <property type="entry name" value="HATPase_C_sf"/>
</dbReference>
<evidence type="ECO:0000256" key="4">
    <source>
        <dbReference type="ARBA" id="ARBA00022741"/>
    </source>
</evidence>
<dbReference type="InterPro" id="IPR003594">
    <property type="entry name" value="HATPase_dom"/>
</dbReference>
<dbReference type="InterPro" id="IPR005467">
    <property type="entry name" value="His_kinase_dom"/>
</dbReference>
<keyword evidence="4" id="KW-0547">Nucleotide-binding</keyword>
<dbReference type="SUPFAM" id="SSF55874">
    <property type="entry name" value="ATPase domain of HSP90 chaperone/DNA topoisomerase II/histidine kinase"/>
    <property type="match status" value="1"/>
</dbReference>
<dbReference type="GO" id="GO:0005524">
    <property type="term" value="F:ATP binding"/>
    <property type="evidence" value="ECO:0007669"/>
    <property type="project" value="UniProtKB-KW"/>
</dbReference>
<reference evidence="10" key="1">
    <citation type="submission" date="2020-05" db="EMBL/GenBank/DDBJ databases">
        <title>Frigoriglobus tundricola gen. nov., sp. nov., a psychrotolerant cellulolytic planctomycete of the family Gemmataceae with two divergent copies of 16S rRNA gene.</title>
        <authorList>
            <person name="Kulichevskaya I.S."/>
            <person name="Ivanova A.A."/>
            <person name="Naumoff D.G."/>
            <person name="Beletsky A.V."/>
            <person name="Rijpstra W.I.C."/>
            <person name="Sinninghe Damste J.S."/>
            <person name="Mardanov A.V."/>
            <person name="Ravin N.V."/>
            <person name="Dedysh S.N."/>
        </authorList>
    </citation>
    <scope>NUCLEOTIDE SEQUENCE [LARGE SCALE GENOMIC DNA]</scope>
    <source>
        <strain evidence="10">PL17</strain>
    </source>
</reference>
<evidence type="ECO:0000313" key="9">
    <source>
        <dbReference type="EMBL" id="QJW95900.1"/>
    </source>
</evidence>
<evidence type="ECO:0000256" key="2">
    <source>
        <dbReference type="ARBA" id="ARBA00012438"/>
    </source>
</evidence>
<dbReference type="Pfam" id="PF02518">
    <property type="entry name" value="HATPase_c"/>
    <property type="match status" value="1"/>
</dbReference>
<evidence type="ECO:0000256" key="1">
    <source>
        <dbReference type="ARBA" id="ARBA00000085"/>
    </source>
</evidence>
<dbReference type="Gene3D" id="3.30.565.10">
    <property type="entry name" value="Histidine kinase-like ATPase, C-terminal domain"/>
    <property type="match status" value="1"/>
</dbReference>
<keyword evidence="7" id="KW-0902">Two-component regulatory system</keyword>